<feature type="compositionally biased region" description="Basic and acidic residues" evidence="2">
    <location>
        <begin position="552"/>
        <end position="572"/>
    </location>
</feature>
<dbReference type="SUPFAM" id="SSF47203">
    <property type="entry name" value="Acyl-CoA dehydrogenase C-terminal domain-like"/>
    <property type="match status" value="3"/>
</dbReference>
<comment type="caution">
    <text evidence="5">The sequence shown here is derived from an EMBL/GenBank/DDBJ whole genome shotgun (WGS) entry which is preliminary data.</text>
</comment>
<sequence length="1016" mass="111947">MDIIPRPTFSPQSEGNEEMLGPPAASAPLPGEGTHLHQSLAAGVPVSSWNFFHLLIAGDSHSTRRSVQTIALENLELFIPRFDVPLSTQRELALRRLRTLCQAGLFSVFDFDRAPRRLLTMHECCGMLDASLATKFTVQFNLFGGTLLRLGSKENHVQREILNKIDTLEEIGCFALTELGYGNNAVCLETTATYEPARDEFVISSPTTLSQKYWITNGALHASWAIVFAQMIIRGASQGVHAFLVRIRQPSSNLGSSSELRVCPGVTIEDMGHRIGCNGVDNAKITFHNVRIPRSHLLDGITKVEADGRVFSIVDGPESLSVDLETLLKKREEKTSDRSGNGGGKSAVSNVAEEKGVNSQRPSQKRRTTLANSAQWTRAEVNRGGQSWTGDALSSSQNEGQPNAVQVVSPVEKPEAEPPSASIARNRFLLQTEQLLSGRLCIACMMIGGIKVVLNNTLRYSSTRLSTGPSGLSDTPILSFAVQKQTLMPLLAQALILMAWTNEVKALYERFTRVLSRTASVRQAFLRERIALCAAVRKQRQFENAEKSTANRGERSREETTSPLTEEARGGKDGNPTLFNVHTQRNKKTGKLEDPVLIGSLPVRSLLEAHAAAHCEVLLHCCALKPTVAWCAERLATEGRERCGGGGFLSANLFGEFIGSAHAGLTAEGDNRVLYAKVSKEVFALSCQHNSPVWLKALAEFPETSIRDEFAAFSRTLSTSGNDAPSRSQSPSFPPLFSVNLDPHLPVPPPPQEPSFPPPLECGPGAASSSEISSYPPPMYGPEGELLKLIHILLRLRMSRKIQRLRQLLQKKQAEQRVSNRDPRGPLHSQKRESEKSLHDHHQRLGGMTQVVHEQGKNMENTIRMQKKQMVYDLWMADVDTHDFIYSSAPASIAKCFADLAGFEAYLRLLGYMMQHKHELCAQALEAPLRLFGLSCLEADLGFMMAEKLIKPEEVHALHQAKNDSVDRVAAISMQLISCFGIPEKLLFAPIARDWQAFNDPSRPTNGELTRYHDSG</sequence>
<dbReference type="EC" id="1.3.3.6" evidence="5"/>
<accession>A0A086JXH8</accession>
<feature type="compositionally biased region" description="Low complexity" evidence="2">
    <location>
        <begin position="20"/>
        <end position="31"/>
    </location>
</feature>
<dbReference type="Proteomes" id="UP000028837">
    <property type="component" value="Unassembled WGS sequence"/>
</dbReference>
<name>A0A086JXH8_TOXGO</name>
<dbReference type="InterPro" id="IPR055060">
    <property type="entry name" value="ACOX_C_alpha1"/>
</dbReference>
<dbReference type="OrthoDB" id="538336at2759"/>
<keyword evidence="5" id="KW-0560">Oxidoreductase</keyword>
<proteinExistence type="predicted"/>
<dbReference type="GO" id="GO:0005504">
    <property type="term" value="F:fatty acid binding"/>
    <property type="evidence" value="ECO:0007669"/>
    <property type="project" value="TreeGrafter"/>
</dbReference>
<dbReference type="Gene3D" id="2.40.110.10">
    <property type="entry name" value="Butyryl-CoA Dehydrogenase, subunit A, domain 2"/>
    <property type="match status" value="1"/>
</dbReference>
<dbReference type="Pfam" id="PF02770">
    <property type="entry name" value="Acyl-CoA_dh_M"/>
    <property type="match status" value="1"/>
</dbReference>
<dbReference type="InterPro" id="IPR036250">
    <property type="entry name" value="AcylCo_DH-like_C"/>
</dbReference>
<dbReference type="FunFam" id="2.40.110.10:FF:000005">
    <property type="entry name" value="Acyl-coenzyme A oxidase"/>
    <property type="match status" value="1"/>
</dbReference>
<evidence type="ECO:0000256" key="1">
    <source>
        <dbReference type="ARBA" id="ARBA00022630"/>
    </source>
</evidence>
<feature type="compositionally biased region" description="Polar residues" evidence="2">
    <location>
        <begin position="384"/>
        <end position="406"/>
    </location>
</feature>
<feature type="region of interest" description="Disordered" evidence="2">
    <location>
        <begin position="717"/>
        <end position="774"/>
    </location>
</feature>
<dbReference type="GO" id="GO:0005777">
    <property type="term" value="C:peroxisome"/>
    <property type="evidence" value="ECO:0007669"/>
    <property type="project" value="InterPro"/>
</dbReference>
<organism evidence="5 6">
    <name type="scientific">Toxoplasma gondii GAB2-2007-GAL-DOM2</name>
    <dbReference type="NCBI Taxonomy" id="1130820"/>
    <lineage>
        <taxon>Eukaryota</taxon>
        <taxon>Sar</taxon>
        <taxon>Alveolata</taxon>
        <taxon>Apicomplexa</taxon>
        <taxon>Conoidasida</taxon>
        <taxon>Coccidia</taxon>
        <taxon>Eucoccidiorida</taxon>
        <taxon>Eimeriorina</taxon>
        <taxon>Sarcocystidae</taxon>
        <taxon>Toxoplasma</taxon>
    </lineage>
</organism>
<dbReference type="GO" id="GO:0055088">
    <property type="term" value="P:lipid homeostasis"/>
    <property type="evidence" value="ECO:0007669"/>
    <property type="project" value="TreeGrafter"/>
</dbReference>
<protein>
    <submittedName>
        <fullName evidence="5">Acyl-CoA dehydrogenase, middle domain-containing protein</fullName>
        <ecNumber evidence="5">1.3.3.6</ecNumber>
    </submittedName>
</protein>
<dbReference type="Gene3D" id="1.20.140.10">
    <property type="entry name" value="Butyryl-CoA Dehydrogenase, subunit A, domain 3"/>
    <property type="match status" value="1"/>
</dbReference>
<gene>
    <name evidence="5" type="ORF">TGDOM2_315480</name>
</gene>
<evidence type="ECO:0000256" key="2">
    <source>
        <dbReference type="SAM" id="MobiDB-lite"/>
    </source>
</evidence>
<dbReference type="PANTHER" id="PTHR10909">
    <property type="entry name" value="ELECTRON TRANSPORT OXIDOREDUCTASE"/>
    <property type="match status" value="1"/>
</dbReference>
<feature type="region of interest" description="Disordered" evidence="2">
    <location>
        <begin position="810"/>
        <end position="841"/>
    </location>
</feature>
<dbReference type="SUPFAM" id="SSF56645">
    <property type="entry name" value="Acyl-CoA dehydrogenase NM domain-like"/>
    <property type="match status" value="1"/>
</dbReference>
<dbReference type="InterPro" id="IPR046373">
    <property type="entry name" value="Acyl-CoA_Oxase/DH_mid-dom_sf"/>
</dbReference>
<reference evidence="5 6" key="1">
    <citation type="submission" date="2014-02" db="EMBL/GenBank/DDBJ databases">
        <authorList>
            <person name="Sibley D."/>
            <person name="Venepally P."/>
            <person name="Karamycheva S."/>
            <person name="Hadjithomas M."/>
            <person name="Khan A."/>
            <person name="Brunk B."/>
            <person name="Roos D."/>
            <person name="Caler E."/>
            <person name="Lorenzi H."/>
        </authorList>
    </citation>
    <scope>NUCLEOTIDE SEQUENCE [LARGE SCALE GENOMIC DNA]</scope>
    <source>
        <strain evidence="5 6">GAB2-2007-GAL-DOM2</strain>
    </source>
</reference>
<dbReference type="AlphaFoldDB" id="A0A086JXH8"/>
<keyword evidence="1" id="KW-0285">Flavoprotein</keyword>
<feature type="domain" description="Acyl-CoA oxidase/dehydrogenase middle" evidence="3">
    <location>
        <begin position="173"/>
        <end position="290"/>
    </location>
</feature>
<feature type="compositionally biased region" description="Pro residues" evidence="2">
    <location>
        <begin position="745"/>
        <end position="761"/>
    </location>
</feature>
<feature type="domain" description="Acyl-CoA oxidase C-alpha1" evidence="4">
    <location>
        <begin position="616"/>
        <end position="680"/>
    </location>
</feature>
<evidence type="ECO:0000313" key="6">
    <source>
        <dbReference type="Proteomes" id="UP000028837"/>
    </source>
</evidence>
<dbReference type="InterPro" id="IPR012258">
    <property type="entry name" value="Acyl-CoA_oxidase"/>
</dbReference>
<dbReference type="GO" id="GO:0003997">
    <property type="term" value="F:acyl-CoA oxidase activity"/>
    <property type="evidence" value="ECO:0007669"/>
    <property type="project" value="UniProtKB-EC"/>
</dbReference>
<dbReference type="InterPro" id="IPR006091">
    <property type="entry name" value="Acyl-CoA_Oxase/DH_mid-dom"/>
</dbReference>
<feature type="compositionally biased region" description="Basic and acidic residues" evidence="2">
    <location>
        <begin position="812"/>
        <end position="840"/>
    </location>
</feature>
<feature type="region of interest" description="Disordered" evidence="2">
    <location>
        <begin position="1"/>
        <end position="32"/>
    </location>
</feature>
<dbReference type="Pfam" id="PF22924">
    <property type="entry name" value="ACOX_C_alpha1"/>
    <property type="match status" value="2"/>
</dbReference>
<feature type="compositionally biased region" description="Polar residues" evidence="2">
    <location>
        <begin position="717"/>
        <end position="731"/>
    </location>
</feature>
<evidence type="ECO:0000259" key="3">
    <source>
        <dbReference type="Pfam" id="PF02770"/>
    </source>
</evidence>
<dbReference type="PANTHER" id="PTHR10909:SF382">
    <property type="entry name" value="ACYL-COENZYME A OXIDASE"/>
    <property type="match status" value="1"/>
</dbReference>
<evidence type="ECO:0000313" key="5">
    <source>
        <dbReference type="EMBL" id="KFG36846.1"/>
    </source>
</evidence>
<dbReference type="GO" id="GO:0033540">
    <property type="term" value="P:fatty acid beta-oxidation using acyl-CoA oxidase"/>
    <property type="evidence" value="ECO:0007669"/>
    <property type="project" value="TreeGrafter"/>
</dbReference>
<evidence type="ECO:0000259" key="4">
    <source>
        <dbReference type="Pfam" id="PF22924"/>
    </source>
</evidence>
<feature type="region of interest" description="Disordered" evidence="2">
    <location>
        <begin position="331"/>
        <end position="419"/>
    </location>
</feature>
<dbReference type="InterPro" id="IPR009100">
    <property type="entry name" value="AcylCoA_DH/oxidase_NM_dom_sf"/>
</dbReference>
<dbReference type="VEuPathDB" id="ToxoDB:TGDOM2_315480"/>
<feature type="region of interest" description="Disordered" evidence="2">
    <location>
        <begin position="544"/>
        <end position="587"/>
    </location>
</feature>
<dbReference type="EMBL" id="AHZU02001065">
    <property type="protein sequence ID" value="KFG36846.1"/>
    <property type="molecule type" value="Genomic_DNA"/>
</dbReference>
<dbReference type="GO" id="GO:0071949">
    <property type="term" value="F:FAD binding"/>
    <property type="evidence" value="ECO:0007669"/>
    <property type="project" value="InterPro"/>
</dbReference>
<feature type="domain" description="Acyl-CoA oxidase C-alpha1" evidence="4">
    <location>
        <begin position="435"/>
        <end position="533"/>
    </location>
</feature>